<sequence>MKGDGKNERFFAFKVLYLPKLSCLPVSKIMQTDRGNSLILIWYIQSSHVAVCNKFLASHFTTVPSFSNNNIMMFQYKCMKA</sequence>
<dbReference type="Proteomes" id="UP000019801">
    <property type="component" value="Chromosome I"/>
</dbReference>
<proteinExistence type="predicted"/>
<dbReference type="EMBL" id="HG969191">
    <property type="protein sequence ID" value="CDO47478.1"/>
    <property type="molecule type" value="Genomic_DNA"/>
</dbReference>
<dbReference type="AlphaFoldDB" id="X5M8Y6"/>
<organism evidence="1 2">
    <name type="scientific">Bartonella henselae</name>
    <name type="common">Rochalimaea henselae</name>
    <dbReference type="NCBI Taxonomy" id="38323"/>
    <lineage>
        <taxon>Bacteria</taxon>
        <taxon>Pseudomonadati</taxon>
        <taxon>Pseudomonadota</taxon>
        <taxon>Alphaproteobacteria</taxon>
        <taxon>Hyphomicrobiales</taxon>
        <taxon>Bartonellaceae</taxon>
        <taxon>Bartonella</taxon>
    </lineage>
</organism>
<dbReference type="KEGG" id="bhs:BM1374165_01504"/>
<evidence type="ECO:0000313" key="2">
    <source>
        <dbReference type="Proteomes" id="UP000019801"/>
    </source>
</evidence>
<reference evidence="2" key="1">
    <citation type="submission" date="2013-11" db="EMBL/GenBank/DDBJ databases">
        <title>Genome sequencing of Bartonella spp. isolated from human blood.</title>
        <authorList>
            <person name="Raoult D."/>
        </authorList>
    </citation>
    <scope>NUCLEOTIDE SEQUENCE</scope>
    <source>
        <strain evidence="2">BM1374165</strain>
    </source>
</reference>
<gene>
    <name evidence="1" type="ORF">BM1374165_01504</name>
</gene>
<evidence type="ECO:0000313" key="1">
    <source>
        <dbReference type="EMBL" id="CDO47478.1"/>
    </source>
</evidence>
<name>X5M8Y6_BARHN</name>
<protein>
    <submittedName>
        <fullName evidence="1">Phage integrase</fullName>
    </submittedName>
</protein>
<accession>X5M8Y6</accession>